<feature type="transmembrane region" description="Helical" evidence="1">
    <location>
        <begin position="37"/>
        <end position="55"/>
    </location>
</feature>
<gene>
    <name evidence="2" type="ORF">RF683_03250</name>
</gene>
<reference evidence="2" key="1">
    <citation type="submission" date="2023-09" db="EMBL/GenBank/DDBJ databases">
        <title>Flavobacterium sp. 20NA77.7 isolated from freshwater.</title>
        <authorList>
            <person name="Le V."/>
            <person name="Ko S.-R."/>
            <person name="Ahn C.-Y."/>
            <person name="Oh H.-M."/>
        </authorList>
    </citation>
    <scope>NUCLEOTIDE SEQUENCE</scope>
    <source>
        <strain evidence="2">20NA77.7</strain>
    </source>
</reference>
<dbReference type="EMBL" id="CP133721">
    <property type="protein sequence ID" value="WMW78479.1"/>
    <property type="molecule type" value="Genomic_DNA"/>
</dbReference>
<dbReference type="Proteomes" id="UP001180481">
    <property type="component" value="Chromosome"/>
</dbReference>
<protein>
    <submittedName>
        <fullName evidence="2">Uncharacterized protein</fullName>
    </submittedName>
</protein>
<feature type="transmembrane region" description="Helical" evidence="1">
    <location>
        <begin position="6"/>
        <end position="25"/>
    </location>
</feature>
<keyword evidence="3" id="KW-1185">Reference proteome</keyword>
<keyword evidence="1" id="KW-1133">Transmembrane helix</keyword>
<sequence length="103" mass="11559">MKKIVFGALVAYFGIIGVIIAAAINSEKKDSFISFHLRQAVFITSIILCLNFMNLQHDNTTFRIITWTLSLSLKCIGIYSVTQYKMISIPVIGNLAQKIFKSL</sequence>
<proteinExistence type="predicted"/>
<evidence type="ECO:0000313" key="3">
    <source>
        <dbReference type="Proteomes" id="UP001180481"/>
    </source>
</evidence>
<dbReference type="RefSeq" id="WP_309532783.1">
    <property type="nucleotide sequence ID" value="NZ_CP133721.1"/>
</dbReference>
<keyword evidence="1" id="KW-0472">Membrane</keyword>
<evidence type="ECO:0000313" key="2">
    <source>
        <dbReference type="EMBL" id="WMW78479.1"/>
    </source>
</evidence>
<keyword evidence="1" id="KW-0812">Transmembrane</keyword>
<organism evidence="2 3">
    <name type="scientific">Flavobacterium nakdongensis</name>
    <dbReference type="NCBI Taxonomy" id="3073563"/>
    <lineage>
        <taxon>Bacteria</taxon>
        <taxon>Pseudomonadati</taxon>
        <taxon>Bacteroidota</taxon>
        <taxon>Flavobacteriia</taxon>
        <taxon>Flavobacteriales</taxon>
        <taxon>Flavobacteriaceae</taxon>
        <taxon>Flavobacterium</taxon>
    </lineage>
</organism>
<evidence type="ECO:0000256" key="1">
    <source>
        <dbReference type="SAM" id="Phobius"/>
    </source>
</evidence>
<accession>A0ABY9RBF2</accession>
<name>A0ABY9RBF2_9FLAO</name>